<dbReference type="AlphaFoldDB" id="A0A225DG99"/>
<evidence type="ECO:0000313" key="3">
    <source>
        <dbReference type="Proteomes" id="UP000214646"/>
    </source>
</evidence>
<reference evidence="3" key="1">
    <citation type="submission" date="2017-06" db="EMBL/GenBank/DDBJ databases">
        <title>Genome analysis of Fimbriiglobus ruber SP5, the first member of the order Planctomycetales with confirmed chitinolytic capability.</title>
        <authorList>
            <person name="Ravin N.V."/>
            <person name="Rakitin A.L."/>
            <person name="Ivanova A.A."/>
            <person name="Beletsky A.V."/>
            <person name="Kulichevskaya I.S."/>
            <person name="Mardanov A.V."/>
            <person name="Dedysh S.N."/>
        </authorList>
    </citation>
    <scope>NUCLEOTIDE SEQUENCE [LARGE SCALE GENOMIC DNA]</scope>
    <source>
        <strain evidence="3">SP5</strain>
    </source>
</reference>
<dbReference type="OrthoDB" id="254883at2"/>
<dbReference type="InterPro" id="IPR046632">
    <property type="entry name" value="DUF6744"/>
</dbReference>
<keyword evidence="1" id="KW-0175">Coiled coil</keyword>
<dbReference type="Proteomes" id="UP000214646">
    <property type="component" value="Unassembled WGS sequence"/>
</dbReference>
<name>A0A225DG99_9BACT</name>
<dbReference type="EMBL" id="NIDE01000009">
    <property type="protein sequence ID" value="OWK39993.1"/>
    <property type="molecule type" value="Genomic_DNA"/>
</dbReference>
<dbReference type="Pfam" id="PF20529">
    <property type="entry name" value="DUF6744"/>
    <property type="match status" value="1"/>
</dbReference>
<proteinExistence type="predicted"/>
<organism evidence="2 3">
    <name type="scientific">Fimbriiglobus ruber</name>
    <dbReference type="NCBI Taxonomy" id="1908690"/>
    <lineage>
        <taxon>Bacteria</taxon>
        <taxon>Pseudomonadati</taxon>
        <taxon>Planctomycetota</taxon>
        <taxon>Planctomycetia</taxon>
        <taxon>Gemmatales</taxon>
        <taxon>Gemmataceae</taxon>
        <taxon>Fimbriiglobus</taxon>
    </lineage>
</organism>
<gene>
    <name evidence="2" type="ORF">FRUB_05883</name>
</gene>
<accession>A0A225DG99</accession>
<evidence type="ECO:0000313" key="2">
    <source>
        <dbReference type="EMBL" id="OWK39993.1"/>
    </source>
</evidence>
<keyword evidence="3" id="KW-1185">Reference proteome</keyword>
<sequence>MTALPRPGVPFPLPAGVRLLGEVIAWTCAGVAVTHPALLAALRDAGLDDGVARELAPKHAFTRACKKLCDRRIIRQVAEDDTTVRFQFTHESRDGDRFDYHLETMLTLDKRTGRVTCDLPGLATLAQEELDRATEVRSGADVTRVIQKLFDRHADLFPVRPQGGCYFAPHRHAGFVDKVQVMVGRLNGQILRFPVPAGTGEGDRSVKEAVAAGLAALIDDHRAAVAAFGADTRDDTLKRAADKIRTTRLKVEGYAELLADQKVRLDRELEAARDELRRTVERLAVAPAGGRP</sequence>
<evidence type="ECO:0000256" key="1">
    <source>
        <dbReference type="SAM" id="Coils"/>
    </source>
</evidence>
<protein>
    <submittedName>
        <fullName evidence="2">Uncharacterized protein</fullName>
    </submittedName>
</protein>
<feature type="coiled-coil region" evidence="1">
    <location>
        <begin position="255"/>
        <end position="282"/>
    </location>
</feature>
<dbReference type="RefSeq" id="WP_088256796.1">
    <property type="nucleotide sequence ID" value="NZ_NIDE01000009.1"/>
</dbReference>
<comment type="caution">
    <text evidence="2">The sequence shown here is derived from an EMBL/GenBank/DDBJ whole genome shotgun (WGS) entry which is preliminary data.</text>
</comment>